<name>A0AAU3ICW4_9ACTN</name>
<dbReference type="AlphaFoldDB" id="A0AAU3ICW4"/>
<dbReference type="EMBL" id="CP109546">
    <property type="protein sequence ID" value="WTZ14358.1"/>
    <property type="molecule type" value="Genomic_DNA"/>
</dbReference>
<accession>A0AAU3ICW4</accession>
<gene>
    <name evidence="1" type="ORF">OG699_44285</name>
</gene>
<protein>
    <recommendedName>
        <fullName evidence="2">Lipoprotein</fullName>
    </recommendedName>
</protein>
<sequence length="276" mass="30127">MAATLLVTACAAEPSRPAGTMPSAPVVPARLGDTLPDDPVRTVLPATGTEARWAQGLDVFGQQVGRATTVECARQEGIALPRQPPVGFIRYFALPDLDFIERHGLSESAAVPAVTAAPDPAARTGDKAAIRRCQDQGADAMSTLRAIYVPLQRAWFGEIDAVRRDAKVVRAQEELPGCLTRHGFPVRDEQAFMALGDTRMQSASATELPYIEGEMGRAYATCMRPVEAVREPVRLRLRTRFLTEHAAEIRELRDKLVPVISEAEQRHGLRLIFPVP</sequence>
<proteinExistence type="predicted"/>
<evidence type="ECO:0000313" key="1">
    <source>
        <dbReference type="EMBL" id="WTZ14358.1"/>
    </source>
</evidence>
<organism evidence="1">
    <name type="scientific">Streptomyces sp. NBC_01393</name>
    <dbReference type="NCBI Taxonomy" id="2903851"/>
    <lineage>
        <taxon>Bacteria</taxon>
        <taxon>Bacillati</taxon>
        <taxon>Actinomycetota</taxon>
        <taxon>Actinomycetes</taxon>
        <taxon>Kitasatosporales</taxon>
        <taxon>Streptomycetaceae</taxon>
        <taxon>Streptomyces</taxon>
    </lineage>
</organism>
<evidence type="ECO:0008006" key="2">
    <source>
        <dbReference type="Google" id="ProtNLM"/>
    </source>
</evidence>
<reference evidence="1" key="1">
    <citation type="submission" date="2022-10" db="EMBL/GenBank/DDBJ databases">
        <title>The complete genomes of actinobacterial strains from the NBC collection.</title>
        <authorList>
            <person name="Joergensen T.S."/>
            <person name="Alvarez Arevalo M."/>
            <person name="Sterndorff E.B."/>
            <person name="Faurdal D."/>
            <person name="Vuksanovic O."/>
            <person name="Mourched A.-S."/>
            <person name="Charusanti P."/>
            <person name="Shaw S."/>
            <person name="Blin K."/>
            <person name="Weber T."/>
        </authorList>
    </citation>
    <scope>NUCLEOTIDE SEQUENCE</scope>
    <source>
        <strain evidence="1">NBC_01393</strain>
    </source>
</reference>